<accession>A0AAD8FDF0</accession>
<comment type="caution">
    <text evidence="1">The sequence shown here is derived from an EMBL/GenBank/DDBJ whole genome shotgun (WGS) entry which is preliminary data.</text>
</comment>
<dbReference type="EMBL" id="JASAOG010000040">
    <property type="protein sequence ID" value="KAK0059763.1"/>
    <property type="molecule type" value="Genomic_DNA"/>
</dbReference>
<dbReference type="Proteomes" id="UP001233172">
    <property type="component" value="Unassembled WGS sequence"/>
</dbReference>
<sequence>MVSQAKGVDSLIKEQLPVDSLVKKLHGQDCGCTNSGDGDTGDWSAVCGCVVGNSCGRDFLDEKRDNDCCDDLNGMYRIEGKRQMRKLKSVMCLKRLFLLYLLPVP</sequence>
<reference evidence="1" key="2">
    <citation type="submission" date="2023-04" db="EMBL/GenBank/DDBJ databases">
        <authorList>
            <person name="Bu L."/>
            <person name="Lu L."/>
            <person name="Laidemitt M.R."/>
            <person name="Zhang S.M."/>
            <person name="Mutuku M."/>
            <person name="Mkoji G."/>
            <person name="Steinauer M."/>
            <person name="Loker E.S."/>
        </authorList>
    </citation>
    <scope>NUCLEOTIDE SEQUENCE</scope>
    <source>
        <strain evidence="1">KasaAsao</strain>
        <tissue evidence="1">Whole Snail</tissue>
    </source>
</reference>
<name>A0AAD8FDF0_BIOPF</name>
<protein>
    <submittedName>
        <fullName evidence="1">Uncharacterized protein</fullName>
    </submittedName>
</protein>
<proteinExistence type="predicted"/>
<evidence type="ECO:0000313" key="2">
    <source>
        <dbReference type="Proteomes" id="UP001233172"/>
    </source>
</evidence>
<reference evidence="1" key="1">
    <citation type="journal article" date="2023" name="PLoS Negl. Trop. Dis.">
        <title>A genome sequence for Biomphalaria pfeifferi, the major vector snail for the human-infecting parasite Schistosoma mansoni.</title>
        <authorList>
            <person name="Bu L."/>
            <person name="Lu L."/>
            <person name="Laidemitt M.R."/>
            <person name="Zhang S.M."/>
            <person name="Mutuku M."/>
            <person name="Mkoji G."/>
            <person name="Steinauer M."/>
            <person name="Loker E.S."/>
        </authorList>
    </citation>
    <scope>NUCLEOTIDE SEQUENCE</scope>
    <source>
        <strain evidence="1">KasaAsao</strain>
    </source>
</reference>
<organism evidence="1 2">
    <name type="scientific">Biomphalaria pfeifferi</name>
    <name type="common">Bloodfluke planorb</name>
    <name type="synonym">Freshwater snail</name>
    <dbReference type="NCBI Taxonomy" id="112525"/>
    <lineage>
        <taxon>Eukaryota</taxon>
        <taxon>Metazoa</taxon>
        <taxon>Spiralia</taxon>
        <taxon>Lophotrochozoa</taxon>
        <taxon>Mollusca</taxon>
        <taxon>Gastropoda</taxon>
        <taxon>Heterobranchia</taxon>
        <taxon>Euthyneura</taxon>
        <taxon>Panpulmonata</taxon>
        <taxon>Hygrophila</taxon>
        <taxon>Lymnaeoidea</taxon>
        <taxon>Planorbidae</taxon>
        <taxon>Biomphalaria</taxon>
    </lineage>
</organism>
<evidence type="ECO:0000313" key="1">
    <source>
        <dbReference type="EMBL" id="KAK0059763.1"/>
    </source>
</evidence>
<gene>
    <name evidence="1" type="ORF">Bpfe_010931</name>
</gene>
<dbReference type="AlphaFoldDB" id="A0AAD8FDF0"/>
<keyword evidence="2" id="KW-1185">Reference proteome</keyword>